<dbReference type="EMBL" id="CM023485">
    <property type="protein sequence ID" value="KAH6930733.1"/>
    <property type="molecule type" value="Genomic_DNA"/>
</dbReference>
<comment type="caution">
    <text evidence="1">The sequence shown here is derived from an EMBL/GenBank/DDBJ whole genome shotgun (WGS) entry which is preliminary data.</text>
</comment>
<reference evidence="1" key="1">
    <citation type="submission" date="2020-05" db="EMBL/GenBank/DDBJ databases">
        <title>Large-scale comparative analyses of tick genomes elucidate their genetic diversity and vector capacities.</title>
        <authorList>
            <person name="Jia N."/>
            <person name="Wang J."/>
            <person name="Shi W."/>
            <person name="Du L."/>
            <person name="Sun Y."/>
            <person name="Zhan W."/>
            <person name="Jiang J."/>
            <person name="Wang Q."/>
            <person name="Zhang B."/>
            <person name="Ji P."/>
            <person name="Sakyi L.B."/>
            <person name="Cui X."/>
            <person name="Yuan T."/>
            <person name="Jiang B."/>
            <person name="Yang W."/>
            <person name="Lam T.T.-Y."/>
            <person name="Chang Q."/>
            <person name="Ding S."/>
            <person name="Wang X."/>
            <person name="Zhu J."/>
            <person name="Ruan X."/>
            <person name="Zhao L."/>
            <person name="Wei J."/>
            <person name="Que T."/>
            <person name="Du C."/>
            <person name="Cheng J."/>
            <person name="Dai P."/>
            <person name="Han X."/>
            <person name="Huang E."/>
            <person name="Gao Y."/>
            <person name="Liu J."/>
            <person name="Shao H."/>
            <person name="Ye R."/>
            <person name="Li L."/>
            <person name="Wei W."/>
            <person name="Wang X."/>
            <person name="Wang C."/>
            <person name="Yang T."/>
            <person name="Huo Q."/>
            <person name="Li W."/>
            <person name="Guo W."/>
            <person name="Chen H."/>
            <person name="Zhou L."/>
            <person name="Ni X."/>
            <person name="Tian J."/>
            <person name="Zhou Y."/>
            <person name="Sheng Y."/>
            <person name="Liu T."/>
            <person name="Pan Y."/>
            <person name="Xia L."/>
            <person name="Li J."/>
            <person name="Zhao F."/>
            <person name="Cao W."/>
        </authorList>
    </citation>
    <scope>NUCLEOTIDE SEQUENCE</scope>
    <source>
        <strain evidence="1">Hyas-2018</strain>
    </source>
</reference>
<dbReference type="Proteomes" id="UP000821845">
    <property type="component" value="Chromosome 5"/>
</dbReference>
<keyword evidence="2" id="KW-1185">Reference proteome</keyword>
<protein>
    <submittedName>
        <fullName evidence="1">Uncharacterized protein</fullName>
    </submittedName>
</protein>
<evidence type="ECO:0000313" key="2">
    <source>
        <dbReference type="Proteomes" id="UP000821845"/>
    </source>
</evidence>
<proteinExistence type="predicted"/>
<accession>A0ACB7S774</accession>
<evidence type="ECO:0000313" key="1">
    <source>
        <dbReference type="EMBL" id="KAH6930733.1"/>
    </source>
</evidence>
<gene>
    <name evidence="1" type="ORF">HPB50_017989</name>
</gene>
<sequence length="79" mass="8861">MSDIDRFNYLKSLLLGEAEGAVAALQAAAECYADTIEILPQRFGNPTVLSQDHMQGLIDLKPVTSARNVRELRRHYDDK</sequence>
<name>A0ACB7S774_HYAAI</name>
<organism evidence="1 2">
    <name type="scientific">Hyalomma asiaticum</name>
    <name type="common">Tick</name>
    <dbReference type="NCBI Taxonomy" id="266040"/>
    <lineage>
        <taxon>Eukaryota</taxon>
        <taxon>Metazoa</taxon>
        <taxon>Ecdysozoa</taxon>
        <taxon>Arthropoda</taxon>
        <taxon>Chelicerata</taxon>
        <taxon>Arachnida</taxon>
        <taxon>Acari</taxon>
        <taxon>Parasitiformes</taxon>
        <taxon>Ixodida</taxon>
        <taxon>Ixodoidea</taxon>
        <taxon>Ixodidae</taxon>
        <taxon>Hyalomminae</taxon>
        <taxon>Hyalomma</taxon>
    </lineage>
</organism>